<dbReference type="OrthoDB" id="192832at2759"/>
<dbReference type="GO" id="GO:0009251">
    <property type="term" value="P:glucan catabolic process"/>
    <property type="evidence" value="ECO:0007669"/>
    <property type="project" value="TreeGrafter"/>
</dbReference>
<keyword evidence="5" id="KW-0326">Glycosidase</keyword>
<dbReference type="FunFam" id="2.60.120.200:FF:000114">
    <property type="entry name" value="Probable endo-1,3(4)-beta-glucanase NFIA_089530"/>
    <property type="match status" value="1"/>
</dbReference>
<dbReference type="Gene3D" id="2.60.120.200">
    <property type="match status" value="1"/>
</dbReference>
<dbReference type="PANTHER" id="PTHR10963:SF24">
    <property type="entry name" value="GLYCOSIDASE C21B10.07-RELATED"/>
    <property type="match status" value="1"/>
</dbReference>
<name>A0A1B7P2X8_9EURO</name>
<dbReference type="SUPFAM" id="SSF49899">
    <property type="entry name" value="Concanavalin A-like lectins/glucanases"/>
    <property type="match status" value="1"/>
</dbReference>
<organism evidence="9 10">
    <name type="scientific">Emergomyces africanus</name>
    <dbReference type="NCBI Taxonomy" id="1955775"/>
    <lineage>
        <taxon>Eukaryota</taxon>
        <taxon>Fungi</taxon>
        <taxon>Dikarya</taxon>
        <taxon>Ascomycota</taxon>
        <taxon>Pezizomycotina</taxon>
        <taxon>Eurotiomycetes</taxon>
        <taxon>Eurotiomycetidae</taxon>
        <taxon>Onygenales</taxon>
        <taxon>Ajellomycetaceae</taxon>
        <taxon>Emergomyces</taxon>
    </lineage>
</organism>
<evidence type="ECO:0000259" key="8">
    <source>
        <dbReference type="PROSITE" id="PS51762"/>
    </source>
</evidence>
<evidence type="ECO:0000256" key="6">
    <source>
        <dbReference type="SAM" id="MobiDB-lite"/>
    </source>
</evidence>
<keyword evidence="10" id="KW-1185">Reference proteome</keyword>
<evidence type="ECO:0000313" key="9">
    <source>
        <dbReference type="EMBL" id="OAX83384.1"/>
    </source>
</evidence>
<dbReference type="PROSITE" id="PS51762">
    <property type="entry name" value="GH16_2"/>
    <property type="match status" value="1"/>
</dbReference>
<evidence type="ECO:0000256" key="3">
    <source>
        <dbReference type="ARBA" id="ARBA00012599"/>
    </source>
</evidence>
<accession>A0A1B7P2X8</accession>
<dbReference type="Pfam" id="PF26113">
    <property type="entry name" value="GH16_XgeA"/>
    <property type="match status" value="1"/>
</dbReference>
<dbReference type="InterPro" id="IPR013320">
    <property type="entry name" value="ConA-like_dom_sf"/>
</dbReference>
<dbReference type="AlphaFoldDB" id="A0A1B7P2X8"/>
<comment type="caution">
    <text evidence="9">The sequence shown here is derived from an EMBL/GenBank/DDBJ whole genome shotgun (WGS) entry which is preliminary data.</text>
</comment>
<reference evidence="9 10" key="1">
    <citation type="submission" date="2015-07" db="EMBL/GenBank/DDBJ databases">
        <title>Emmonsia species relationships and genome sequence.</title>
        <authorList>
            <person name="Cuomo C.A."/>
            <person name="Schwartz I.S."/>
            <person name="Kenyon C."/>
            <person name="de Hoog G.S."/>
            <person name="Govender N.P."/>
            <person name="Botha A."/>
            <person name="Moreno L."/>
            <person name="de Vries M."/>
            <person name="Munoz J.F."/>
            <person name="Stielow J.B."/>
        </authorList>
    </citation>
    <scope>NUCLEOTIDE SEQUENCE [LARGE SCALE GENOMIC DNA]</scope>
    <source>
        <strain evidence="9 10">CBS 136260</strain>
    </source>
</reference>
<dbReference type="EC" id="3.2.1.6" evidence="3"/>
<evidence type="ECO:0000256" key="2">
    <source>
        <dbReference type="ARBA" id="ARBA00006865"/>
    </source>
</evidence>
<protein>
    <recommendedName>
        <fullName evidence="3">endo-1,3(4)-beta-glucanase</fullName>
        <ecNumber evidence="3">3.2.1.6</ecNumber>
    </recommendedName>
</protein>
<dbReference type="STRING" id="1658172.A0A1B7P2X8"/>
<keyword evidence="4" id="KW-0378">Hydrolase</keyword>
<evidence type="ECO:0000256" key="4">
    <source>
        <dbReference type="ARBA" id="ARBA00022801"/>
    </source>
</evidence>
<dbReference type="InterPro" id="IPR000757">
    <property type="entry name" value="Beta-glucanase-like"/>
</dbReference>
<evidence type="ECO:0000256" key="1">
    <source>
        <dbReference type="ARBA" id="ARBA00000124"/>
    </source>
</evidence>
<dbReference type="EMBL" id="LGUA01000182">
    <property type="protein sequence ID" value="OAX83384.1"/>
    <property type="molecule type" value="Genomic_DNA"/>
</dbReference>
<feature type="chain" id="PRO_5008598403" description="endo-1,3(4)-beta-glucanase" evidence="7">
    <location>
        <begin position="19"/>
        <end position="449"/>
    </location>
</feature>
<comment type="catalytic activity">
    <reaction evidence="1">
        <text>Endohydrolysis of (1-&gt;3)- or (1-&gt;4)-linkages in beta-D-glucans when the glucose residue whose reducing group is involved in the linkage to be hydrolyzed is itself substituted at C-3.</text>
        <dbReference type="EC" id="3.2.1.6"/>
    </reaction>
</comment>
<dbReference type="InterPro" id="IPR050546">
    <property type="entry name" value="Glycosyl_Hydrlase_16"/>
</dbReference>
<keyword evidence="7" id="KW-0732">Signal</keyword>
<feature type="compositionally biased region" description="Low complexity" evidence="6">
    <location>
        <begin position="352"/>
        <end position="384"/>
    </location>
</feature>
<gene>
    <name evidence="9" type="ORF">ACJ72_02259</name>
</gene>
<dbReference type="Proteomes" id="UP000091918">
    <property type="component" value="Unassembled WGS sequence"/>
</dbReference>
<dbReference type="GO" id="GO:0052861">
    <property type="term" value="F:endo-1,3(4)-beta-glucanase activity"/>
    <property type="evidence" value="ECO:0007669"/>
    <property type="project" value="UniProtKB-EC"/>
</dbReference>
<feature type="signal peptide" evidence="7">
    <location>
        <begin position="1"/>
        <end position="18"/>
    </location>
</feature>
<feature type="region of interest" description="Disordered" evidence="6">
    <location>
        <begin position="317"/>
        <end position="389"/>
    </location>
</feature>
<evidence type="ECO:0000256" key="7">
    <source>
        <dbReference type="SAM" id="SignalP"/>
    </source>
</evidence>
<feature type="domain" description="GH16" evidence="8">
    <location>
        <begin position="15"/>
        <end position="278"/>
    </location>
</feature>
<sequence length="449" mass="49228">MKATKLTLLAALAKLSAGTYVLQDDYQPSNFFEDFAFFSKPDPSNAYVTYLDKTSALKAGLISNENNFVHLGVEHRKIATGRGRESVRLETKKKYRHGLIVADISHMPGGICGTWPAFWSAGAQWPEDGELDIIEGVNDQVKNVVALHTTAGCKIENSGKYSGELVTKDCDVYSPTQPGNQGCLFRAPTSSSYGPAFNAVGGGVYATEWTSNSFSVWFFPRYQIPSDINSEHPDPSKWARPIAHFTGCKFDKYFQEQRIIFNTALCGDWAKNTWNDGACSAKAKTCEEYVKNNPQAFTEAYWNINYMRVFQDVEVQYPDESSTTTETTTPPATAEPTLPASTVEPNNPGTNTYPDSTPTESTPSEDPTYTLSNSPSADPTDTSPCTPPPTTSCVTYTTKTTFAVVVTPGDDDATTAPTATEAAEYPTMDEYASLKRRQHLNEHVAGAYH</sequence>
<dbReference type="PANTHER" id="PTHR10963">
    <property type="entry name" value="GLYCOSYL HYDROLASE-RELATED"/>
    <property type="match status" value="1"/>
</dbReference>
<proteinExistence type="inferred from homology"/>
<comment type="similarity">
    <text evidence="2">Belongs to the glycosyl hydrolase 16 family.</text>
</comment>
<evidence type="ECO:0000313" key="10">
    <source>
        <dbReference type="Proteomes" id="UP000091918"/>
    </source>
</evidence>
<evidence type="ECO:0000256" key="5">
    <source>
        <dbReference type="ARBA" id="ARBA00023295"/>
    </source>
</evidence>
<feature type="compositionally biased region" description="Low complexity" evidence="6">
    <location>
        <begin position="320"/>
        <end position="342"/>
    </location>
</feature>
<dbReference type="CDD" id="cd02181">
    <property type="entry name" value="GH16_fungal_Lam16A_glucanase"/>
    <property type="match status" value="1"/>
</dbReference>